<dbReference type="Proteomes" id="UP000792457">
    <property type="component" value="Unassembled WGS sequence"/>
</dbReference>
<comment type="subcellular location">
    <subcellularLocation>
        <location evidence="1">Endoplasmic reticulum membrane</location>
        <topology evidence="1">Multi-pass membrane protein</topology>
    </subcellularLocation>
</comment>
<protein>
    <recommendedName>
        <fullName evidence="11">Phosphatidylinositol-glycan biosynthesis class F protein</fullName>
    </recommendedName>
</protein>
<keyword evidence="4 8" id="KW-0812">Transmembrane</keyword>
<dbReference type="InterPro" id="IPR009580">
    <property type="entry name" value="GPI_biosynthesis_protein_Pig-F"/>
</dbReference>
<evidence type="ECO:0000256" key="6">
    <source>
        <dbReference type="ARBA" id="ARBA00022989"/>
    </source>
</evidence>
<keyword evidence="7 8" id="KW-0472">Membrane</keyword>
<comment type="caution">
    <text evidence="9">The sequence shown here is derived from an EMBL/GenBank/DDBJ whole genome shotgun (WGS) entry which is preliminary data.</text>
</comment>
<dbReference type="Pfam" id="PF06699">
    <property type="entry name" value="PIG-F"/>
    <property type="match status" value="1"/>
</dbReference>
<keyword evidence="3" id="KW-0337">GPI-anchor biosynthesis</keyword>
<dbReference type="EMBL" id="KZ308221">
    <property type="protein sequence ID" value="KAG8224995.1"/>
    <property type="molecule type" value="Genomic_DNA"/>
</dbReference>
<gene>
    <name evidence="9" type="ORF">J437_LFUL006006</name>
</gene>
<keyword evidence="5" id="KW-0256">Endoplasmic reticulum</keyword>
<dbReference type="GO" id="GO:0006506">
    <property type="term" value="P:GPI anchor biosynthetic process"/>
    <property type="evidence" value="ECO:0007669"/>
    <property type="project" value="UniProtKB-UniPathway"/>
</dbReference>
<comment type="pathway">
    <text evidence="2">Glycolipid biosynthesis; glycosylphosphatidylinositol-anchor biosynthesis.</text>
</comment>
<organism evidence="9 10">
    <name type="scientific">Ladona fulva</name>
    <name type="common">Scarce chaser dragonfly</name>
    <name type="synonym">Libellula fulva</name>
    <dbReference type="NCBI Taxonomy" id="123851"/>
    <lineage>
        <taxon>Eukaryota</taxon>
        <taxon>Metazoa</taxon>
        <taxon>Ecdysozoa</taxon>
        <taxon>Arthropoda</taxon>
        <taxon>Hexapoda</taxon>
        <taxon>Insecta</taxon>
        <taxon>Pterygota</taxon>
        <taxon>Palaeoptera</taxon>
        <taxon>Odonata</taxon>
        <taxon>Epiprocta</taxon>
        <taxon>Anisoptera</taxon>
        <taxon>Libelluloidea</taxon>
        <taxon>Libellulidae</taxon>
        <taxon>Ladona</taxon>
    </lineage>
</organism>
<evidence type="ECO:0000256" key="8">
    <source>
        <dbReference type="SAM" id="Phobius"/>
    </source>
</evidence>
<dbReference type="OrthoDB" id="17366at2759"/>
<dbReference type="UniPathway" id="UPA00196"/>
<reference evidence="9" key="1">
    <citation type="submission" date="2013-04" db="EMBL/GenBank/DDBJ databases">
        <authorList>
            <person name="Qu J."/>
            <person name="Murali S.C."/>
            <person name="Bandaranaike D."/>
            <person name="Bellair M."/>
            <person name="Blankenburg K."/>
            <person name="Chao H."/>
            <person name="Dinh H."/>
            <person name="Doddapaneni H."/>
            <person name="Downs B."/>
            <person name="Dugan-Rocha S."/>
            <person name="Elkadiri S."/>
            <person name="Gnanaolivu R.D."/>
            <person name="Hernandez B."/>
            <person name="Javaid M."/>
            <person name="Jayaseelan J.C."/>
            <person name="Lee S."/>
            <person name="Li M."/>
            <person name="Ming W."/>
            <person name="Munidasa M."/>
            <person name="Muniz J."/>
            <person name="Nguyen L."/>
            <person name="Ongeri F."/>
            <person name="Osuji N."/>
            <person name="Pu L.-L."/>
            <person name="Puazo M."/>
            <person name="Qu C."/>
            <person name="Quiroz J."/>
            <person name="Raj R."/>
            <person name="Weissenberger G."/>
            <person name="Xin Y."/>
            <person name="Zou X."/>
            <person name="Han Y."/>
            <person name="Richards S."/>
            <person name="Worley K."/>
            <person name="Muzny D."/>
            <person name="Gibbs R."/>
        </authorList>
    </citation>
    <scope>NUCLEOTIDE SEQUENCE</scope>
    <source>
        <strain evidence="9">Sampled in the wild</strain>
    </source>
</reference>
<keyword evidence="6 8" id="KW-1133">Transmembrane helix</keyword>
<reference evidence="9" key="2">
    <citation type="submission" date="2017-10" db="EMBL/GenBank/DDBJ databases">
        <title>Ladona fulva Genome sequencing and assembly.</title>
        <authorList>
            <person name="Murali S."/>
            <person name="Richards S."/>
            <person name="Bandaranaike D."/>
            <person name="Bellair M."/>
            <person name="Blankenburg K."/>
            <person name="Chao H."/>
            <person name="Dinh H."/>
            <person name="Doddapaneni H."/>
            <person name="Dugan-Rocha S."/>
            <person name="Elkadiri S."/>
            <person name="Gnanaolivu R."/>
            <person name="Hernandez B."/>
            <person name="Skinner E."/>
            <person name="Javaid M."/>
            <person name="Lee S."/>
            <person name="Li M."/>
            <person name="Ming W."/>
            <person name="Munidasa M."/>
            <person name="Muniz J."/>
            <person name="Nguyen L."/>
            <person name="Hughes D."/>
            <person name="Osuji N."/>
            <person name="Pu L.-L."/>
            <person name="Puazo M."/>
            <person name="Qu C."/>
            <person name="Quiroz J."/>
            <person name="Raj R."/>
            <person name="Weissenberger G."/>
            <person name="Xin Y."/>
            <person name="Zou X."/>
            <person name="Han Y."/>
            <person name="Worley K."/>
            <person name="Muzny D."/>
            <person name="Gibbs R."/>
        </authorList>
    </citation>
    <scope>NUCLEOTIDE SEQUENCE</scope>
    <source>
        <strain evidence="9">Sampled in the wild</strain>
    </source>
</reference>
<feature type="transmembrane region" description="Helical" evidence="8">
    <location>
        <begin position="69"/>
        <end position="94"/>
    </location>
</feature>
<evidence type="ECO:0000313" key="9">
    <source>
        <dbReference type="EMBL" id="KAG8224995.1"/>
    </source>
</evidence>
<evidence type="ECO:0000256" key="7">
    <source>
        <dbReference type="ARBA" id="ARBA00023136"/>
    </source>
</evidence>
<name>A0A8K0JYG1_LADFU</name>
<dbReference type="GO" id="GO:0005789">
    <property type="term" value="C:endoplasmic reticulum membrane"/>
    <property type="evidence" value="ECO:0007669"/>
    <property type="project" value="UniProtKB-SubCell"/>
</dbReference>
<dbReference type="AlphaFoldDB" id="A0A8K0JYG1"/>
<accession>A0A8K0JYG1</accession>
<evidence type="ECO:0000256" key="3">
    <source>
        <dbReference type="ARBA" id="ARBA00022502"/>
    </source>
</evidence>
<evidence type="ECO:0000256" key="5">
    <source>
        <dbReference type="ARBA" id="ARBA00022824"/>
    </source>
</evidence>
<keyword evidence="10" id="KW-1185">Reference proteome</keyword>
<evidence type="ECO:0000256" key="2">
    <source>
        <dbReference type="ARBA" id="ARBA00004687"/>
    </source>
</evidence>
<evidence type="ECO:0000256" key="4">
    <source>
        <dbReference type="ARBA" id="ARBA00022692"/>
    </source>
</evidence>
<proteinExistence type="predicted"/>
<evidence type="ECO:0008006" key="11">
    <source>
        <dbReference type="Google" id="ProtNLM"/>
    </source>
</evidence>
<sequence>MLSVLLCVLTVVHACVNLGSQSAMNVILGMEPQSSIGKMVQRNVYGTLLGTWFGAFFIPLDWDKPWQEWPITCALGGLFGFTFSNIMSMCVVLHQQSKREKHGRKML</sequence>
<evidence type="ECO:0000313" key="10">
    <source>
        <dbReference type="Proteomes" id="UP000792457"/>
    </source>
</evidence>
<evidence type="ECO:0000256" key="1">
    <source>
        <dbReference type="ARBA" id="ARBA00004477"/>
    </source>
</evidence>